<accession>A0A401TKH9</accession>
<comment type="caution">
    <text evidence="1">The sequence shown here is derived from an EMBL/GenBank/DDBJ whole genome shotgun (WGS) entry which is preliminary data.</text>
</comment>
<evidence type="ECO:0000313" key="2">
    <source>
        <dbReference type="Proteomes" id="UP000287033"/>
    </source>
</evidence>
<dbReference type="OrthoDB" id="422574at2759"/>
<reference evidence="1 2" key="1">
    <citation type="journal article" date="2018" name="Nat. Ecol. Evol.">
        <title>Shark genomes provide insights into elasmobranch evolution and the origin of vertebrates.</title>
        <authorList>
            <person name="Hara Y"/>
            <person name="Yamaguchi K"/>
            <person name="Onimaru K"/>
            <person name="Kadota M"/>
            <person name="Koyanagi M"/>
            <person name="Keeley SD"/>
            <person name="Tatsumi K"/>
            <person name="Tanaka K"/>
            <person name="Motone F"/>
            <person name="Kageyama Y"/>
            <person name="Nozu R"/>
            <person name="Adachi N"/>
            <person name="Nishimura O"/>
            <person name="Nakagawa R"/>
            <person name="Tanegashima C"/>
            <person name="Kiyatake I"/>
            <person name="Matsumoto R"/>
            <person name="Murakumo K"/>
            <person name="Nishida K"/>
            <person name="Terakita A"/>
            <person name="Kuratani S"/>
            <person name="Sato K"/>
            <person name="Hyodo S Kuraku.S."/>
        </authorList>
    </citation>
    <scope>NUCLEOTIDE SEQUENCE [LARGE SCALE GENOMIC DNA]</scope>
</reference>
<keyword evidence="2" id="KW-1185">Reference proteome</keyword>
<feature type="non-terminal residue" evidence="1">
    <location>
        <position position="1"/>
    </location>
</feature>
<dbReference type="AlphaFoldDB" id="A0A401TKH9"/>
<dbReference type="EMBL" id="BEZZ01099835">
    <property type="protein sequence ID" value="GCC43126.1"/>
    <property type="molecule type" value="Genomic_DNA"/>
</dbReference>
<gene>
    <name evidence="1" type="ORF">chiPu_0027288</name>
</gene>
<dbReference type="Proteomes" id="UP000287033">
    <property type="component" value="Unassembled WGS sequence"/>
</dbReference>
<evidence type="ECO:0000313" key="1">
    <source>
        <dbReference type="EMBL" id="GCC43126.1"/>
    </source>
</evidence>
<name>A0A401TKH9_CHIPU</name>
<protein>
    <submittedName>
        <fullName evidence="1">Uncharacterized protein</fullName>
    </submittedName>
</protein>
<sequence length="67" mass="7894">PVGTGLDPLEGRPKLMEWRERVKREVGKELFDEAHEKQMKCMELINSLDRNAPAIQQFLKQVQKKFK</sequence>
<dbReference type="Gene3D" id="1.20.1050.10">
    <property type="match status" value="1"/>
</dbReference>
<proteinExistence type="predicted"/>
<organism evidence="1 2">
    <name type="scientific">Chiloscyllium punctatum</name>
    <name type="common">Brownbanded bambooshark</name>
    <name type="synonym">Hemiscyllium punctatum</name>
    <dbReference type="NCBI Taxonomy" id="137246"/>
    <lineage>
        <taxon>Eukaryota</taxon>
        <taxon>Metazoa</taxon>
        <taxon>Chordata</taxon>
        <taxon>Craniata</taxon>
        <taxon>Vertebrata</taxon>
        <taxon>Chondrichthyes</taxon>
        <taxon>Elasmobranchii</taxon>
        <taxon>Galeomorphii</taxon>
        <taxon>Galeoidea</taxon>
        <taxon>Orectolobiformes</taxon>
        <taxon>Hemiscylliidae</taxon>
        <taxon>Chiloscyllium</taxon>
    </lineage>
</organism>
<dbReference type="STRING" id="137246.A0A401TKH9"/>